<evidence type="ECO:0000256" key="1">
    <source>
        <dbReference type="SAM" id="MobiDB-lite"/>
    </source>
</evidence>
<feature type="compositionally biased region" description="Basic and acidic residues" evidence="1">
    <location>
        <begin position="234"/>
        <end position="249"/>
    </location>
</feature>
<organism evidence="2 3">
    <name type="scientific">Molorchus minor</name>
    <dbReference type="NCBI Taxonomy" id="1323400"/>
    <lineage>
        <taxon>Eukaryota</taxon>
        <taxon>Metazoa</taxon>
        <taxon>Ecdysozoa</taxon>
        <taxon>Arthropoda</taxon>
        <taxon>Hexapoda</taxon>
        <taxon>Insecta</taxon>
        <taxon>Pterygota</taxon>
        <taxon>Neoptera</taxon>
        <taxon>Endopterygota</taxon>
        <taxon>Coleoptera</taxon>
        <taxon>Polyphaga</taxon>
        <taxon>Cucujiformia</taxon>
        <taxon>Chrysomeloidea</taxon>
        <taxon>Cerambycidae</taxon>
        <taxon>Lamiinae</taxon>
        <taxon>Monochamini</taxon>
        <taxon>Molorchus</taxon>
    </lineage>
</organism>
<name>A0ABQ9J5N2_9CUCU</name>
<dbReference type="Proteomes" id="UP001162164">
    <property type="component" value="Unassembled WGS sequence"/>
</dbReference>
<feature type="compositionally biased region" description="Basic and acidic residues" evidence="1">
    <location>
        <begin position="46"/>
        <end position="61"/>
    </location>
</feature>
<feature type="compositionally biased region" description="Basic and acidic residues" evidence="1">
    <location>
        <begin position="425"/>
        <end position="441"/>
    </location>
</feature>
<feature type="compositionally biased region" description="Polar residues" evidence="1">
    <location>
        <begin position="442"/>
        <end position="452"/>
    </location>
</feature>
<reference evidence="2" key="1">
    <citation type="journal article" date="2023" name="Insect Mol. Biol.">
        <title>Genome sequencing provides insights into the evolution of gene families encoding plant cell wall-degrading enzymes in longhorned beetles.</title>
        <authorList>
            <person name="Shin N.R."/>
            <person name="Okamura Y."/>
            <person name="Kirsch R."/>
            <person name="Pauchet Y."/>
        </authorList>
    </citation>
    <scope>NUCLEOTIDE SEQUENCE</scope>
    <source>
        <strain evidence="2">MMC_N1</strain>
    </source>
</reference>
<sequence>MSEEQVKKTPTVQRRPYNQNRQTNPRGRGRLDPYVSKALQNFGVTDMREWLDKKHQQEGHGSEQVSKGGPPPDPTYNYLKDPSREQAPYEHGWKNKDRQERPNESWSRDSPRGNDSWLRGTSRGSRGKRGGFIKDSRPSGDEKSIYIQNPINVKVELSTATGKRSYTFDEETKLGDIKHIPDQKPFSHDRGRGGYERGRGLPRGRGWSDLGRGRGRGGMARGGGDMARGGGDIPRGRGDMSRGRGERGRGSRGRGGRGYIRGRGQGKYTPSGNRNHQPSSYLPQNLPQTEVPTEENWDTECVDTVPGTPEELIEKAKVEEPEEYYEEAEDYAEETEYLEGAEEVYEETAYGEAEEENVDYAPLVIEENLVVVSSTLQEKKDDPGKRTVRFKLNEDKDNKKELIEISKCEEELLKKENVENNLSAEDLKNKEIKEPIKDVSDLKNSSVESYSEGQIVKNIAADKANEELVKEPTSNVNENKEKENTDIGKSEEN</sequence>
<feature type="compositionally biased region" description="Acidic residues" evidence="1">
    <location>
        <begin position="292"/>
        <end position="301"/>
    </location>
</feature>
<protein>
    <submittedName>
        <fullName evidence="2">Uncharacterized protein</fullName>
    </submittedName>
</protein>
<feature type="compositionally biased region" description="Polar residues" evidence="1">
    <location>
        <begin position="268"/>
        <end position="291"/>
    </location>
</feature>
<feature type="region of interest" description="Disordered" evidence="1">
    <location>
        <begin position="176"/>
        <end position="311"/>
    </location>
</feature>
<feature type="compositionally biased region" description="Polar residues" evidence="1">
    <location>
        <begin position="8"/>
        <end position="25"/>
    </location>
</feature>
<keyword evidence="3" id="KW-1185">Reference proteome</keyword>
<dbReference type="EMBL" id="JAPWTJ010001179">
    <property type="protein sequence ID" value="KAJ8973420.1"/>
    <property type="molecule type" value="Genomic_DNA"/>
</dbReference>
<feature type="compositionally biased region" description="Basic and acidic residues" evidence="1">
    <location>
        <begin position="132"/>
        <end position="144"/>
    </location>
</feature>
<feature type="compositionally biased region" description="Gly residues" evidence="1">
    <location>
        <begin position="216"/>
        <end position="233"/>
    </location>
</feature>
<evidence type="ECO:0000313" key="3">
    <source>
        <dbReference type="Proteomes" id="UP001162164"/>
    </source>
</evidence>
<feature type="region of interest" description="Disordered" evidence="1">
    <location>
        <begin position="415"/>
        <end position="493"/>
    </location>
</feature>
<evidence type="ECO:0000313" key="2">
    <source>
        <dbReference type="EMBL" id="KAJ8973420.1"/>
    </source>
</evidence>
<proteinExistence type="predicted"/>
<feature type="region of interest" description="Disordered" evidence="1">
    <location>
        <begin position="1"/>
        <end position="150"/>
    </location>
</feature>
<feature type="compositionally biased region" description="Gly residues" evidence="1">
    <location>
        <begin position="256"/>
        <end position="265"/>
    </location>
</feature>
<feature type="compositionally biased region" description="Basic and acidic residues" evidence="1">
    <location>
        <begin position="478"/>
        <end position="493"/>
    </location>
</feature>
<feature type="compositionally biased region" description="Basic and acidic residues" evidence="1">
    <location>
        <begin position="176"/>
        <end position="199"/>
    </location>
</feature>
<feature type="compositionally biased region" description="Basic and acidic residues" evidence="1">
    <location>
        <begin position="81"/>
        <end position="112"/>
    </location>
</feature>
<comment type="caution">
    <text evidence="2">The sequence shown here is derived from an EMBL/GenBank/DDBJ whole genome shotgun (WGS) entry which is preliminary data.</text>
</comment>
<accession>A0ABQ9J5N2</accession>
<gene>
    <name evidence="2" type="ORF">NQ317_016703</name>
</gene>